<protein>
    <recommendedName>
        <fullName evidence="13">THAP domain-containing protein 1</fullName>
    </recommendedName>
</protein>
<dbReference type="SUPFAM" id="SSF57716">
    <property type="entry name" value="Glucocorticoid receptor-like (DNA-binding domain)"/>
    <property type="match status" value="1"/>
</dbReference>
<name>A0A667XB84_9TELE</name>
<keyword evidence="5" id="KW-0862">Zinc</keyword>
<organism evidence="15 16">
    <name type="scientific">Myripristis murdjan</name>
    <name type="common">pinecone soldierfish</name>
    <dbReference type="NCBI Taxonomy" id="586833"/>
    <lineage>
        <taxon>Eukaryota</taxon>
        <taxon>Metazoa</taxon>
        <taxon>Chordata</taxon>
        <taxon>Craniata</taxon>
        <taxon>Vertebrata</taxon>
        <taxon>Euteleostomi</taxon>
        <taxon>Actinopterygii</taxon>
        <taxon>Neopterygii</taxon>
        <taxon>Teleostei</taxon>
        <taxon>Neoteleostei</taxon>
        <taxon>Acanthomorphata</taxon>
        <taxon>Holocentriformes</taxon>
        <taxon>Holocentridae</taxon>
        <taxon>Myripristis</taxon>
    </lineage>
</organism>
<evidence type="ECO:0000256" key="7">
    <source>
        <dbReference type="ARBA" id="ARBA00023054"/>
    </source>
</evidence>
<reference evidence="15" key="2">
    <citation type="submission" date="2025-08" db="UniProtKB">
        <authorList>
            <consortium name="Ensembl"/>
        </authorList>
    </citation>
    <scope>IDENTIFICATION</scope>
</reference>
<keyword evidence="10 13" id="KW-0539">Nucleus</keyword>
<dbReference type="PANTHER" id="PTHR46600">
    <property type="entry name" value="THAP DOMAIN-CONTAINING"/>
    <property type="match status" value="1"/>
</dbReference>
<dbReference type="InParanoid" id="A0A667XB84"/>
<evidence type="ECO:0000313" key="16">
    <source>
        <dbReference type="Proteomes" id="UP000472263"/>
    </source>
</evidence>
<keyword evidence="4 12" id="KW-0863">Zinc-finger</keyword>
<accession>A0A667XB84</accession>
<evidence type="ECO:0000256" key="8">
    <source>
        <dbReference type="ARBA" id="ARBA00023125"/>
    </source>
</evidence>
<dbReference type="Ensembl" id="ENSMMDT00005010125.1">
    <property type="protein sequence ID" value="ENSMMDP00005009819.1"/>
    <property type="gene ID" value="ENSMMDG00005005363.1"/>
</dbReference>
<comment type="function">
    <text evidence="13">DNA-binding transcription regulator that regulates endothelial cell proliferation and G1/S cell-cycle progression. Specifically binds the 5'-[AT]NTNN[GT]GGCA[AGT]-3' core DNA sequence and acts by modulating expression of pRB-E2F cell-cycle target genes.</text>
</comment>
<evidence type="ECO:0000256" key="6">
    <source>
        <dbReference type="ARBA" id="ARBA00023015"/>
    </source>
</evidence>
<evidence type="ECO:0000256" key="10">
    <source>
        <dbReference type="ARBA" id="ARBA00023242"/>
    </source>
</evidence>
<reference evidence="15" key="3">
    <citation type="submission" date="2025-09" db="UniProtKB">
        <authorList>
            <consortium name="Ensembl"/>
        </authorList>
    </citation>
    <scope>IDENTIFICATION</scope>
</reference>
<keyword evidence="3" id="KW-0479">Metal-binding</keyword>
<keyword evidence="11 13" id="KW-0131">Cell cycle</keyword>
<dbReference type="InterPro" id="IPR026516">
    <property type="entry name" value="THAP1/10"/>
</dbReference>
<dbReference type="AlphaFoldDB" id="A0A667XB84"/>
<evidence type="ECO:0000256" key="13">
    <source>
        <dbReference type="RuleBase" id="RU369073"/>
    </source>
</evidence>
<evidence type="ECO:0000256" key="3">
    <source>
        <dbReference type="ARBA" id="ARBA00022723"/>
    </source>
</evidence>
<dbReference type="GO" id="GO:0003700">
    <property type="term" value="F:DNA-binding transcription factor activity"/>
    <property type="evidence" value="ECO:0007669"/>
    <property type="project" value="UniProtKB-UniRule"/>
</dbReference>
<evidence type="ECO:0000259" key="14">
    <source>
        <dbReference type="PROSITE" id="PS50950"/>
    </source>
</evidence>
<dbReference type="GO" id="GO:0008270">
    <property type="term" value="F:zinc ion binding"/>
    <property type="evidence" value="ECO:0007669"/>
    <property type="project" value="UniProtKB-KW"/>
</dbReference>
<proteinExistence type="inferred from homology"/>
<dbReference type="GO" id="GO:0001935">
    <property type="term" value="P:endothelial cell proliferation"/>
    <property type="evidence" value="ECO:0007669"/>
    <property type="project" value="UniProtKB-UniRule"/>
</dbReference>
<evidence type="ECO:0000256" key="5">
    <source>
        <dbReference type="ARBA" id="ARBA00022833"/>
    </source>
</evidence>
<dbReference type="GeneTree" id="ENSGT00940000174627"/>
<dbReference type="Pfam" id="PF05485">
    <property type="entry name" value="THAP"/>
    <property type="match status" value="1"/>
</dbReference>
<dbReference type="GO" id="GO:0005654">
    <property type="term" value="C:nucleoplasm"/>
    <property type="evidence" value="ECO:0007669"/>
    <property type="project" value="UniProtKB-SubCell"/>
</dbReference>
<keyword evidence="9 13" id="KW-0804">Transcription</keyword>
<dbReference type="InterPro" id="IPR006612">
    <property type="entry name" value="THAP_Znf"/>
</dbReference>
<evidence type="ECO:0000256" key="2">
    <source>
        <dbReference type="ARBA" id="ARBA00006177"/>
    </source>
</evidence>
<comment type="similarity">
    <text evidence="2 13">Belongs to the THAP1 family.</text>
</comment>
<feature type="domain" description="THAP-type" evidence="14">
    <location>
        <begin position="1"/>
        <end position="70"/>
    </location>
</feature>
<keyword evidence="16" id="KW-1185">Reference proteome</keyword>
<sequence>MVDSCCAPGCINNRRKSVGKSFYRIPKDPDRRNKWLSAIKRARSKQSPSKRWDPPANGFRLCSDHFISGS</sequence>
<evidence type="ECO:0000256" key="11">
    <source>
        <dbReference type="ARBA" id="ARBA00023306"/>
    </source>
</evidence>
<keyword evidence="8 12" id="KW-0238">DNA-binding</keyword>
<dbReference type="Proteomes" id="UP000472263">
    <property type="component" value="Chromosome 13"/>
</dbReference>
<dbReference type="GO" id="GO:0043565">
    <property type="term" value="F:sequence-specific DNA binding"/>
    <property type="evidence" value="ECO:0007669"/>
    <property type="project" value="UniProtKB-UniRule"/>
</dbReference>
<comment type="subcellular location">
    <subcellularLocation>
        <location evidence="1 13">Nucleus</location>
        <location evidence="1 13">Nucleoplasm</location>
    </subcellularLocation>
</comment>
<dbReference type="PROSITE" id="PS50950">
    <property type="entry name" value="ZF_THAP"/>
    <property type="match status" value="1"/>
</dbReference>
<keyword evidence="7 13" id="KW-0175">Coiled coil</keyword>
<evidence type="ECO:0000313" key="15">
    <source>
        <dbReference type="Ensembl" id="ENSMMDP00005009819.1"/>
    </source>
</evidence>
<reference evidence="15" key="1">
    <citation type="submission" date="2019-06" db="EMBL/GenBank/DDBJ databases">
        <authorList>
            <consortium name="Wellcome Sanger Institute Data Sharing"/>
        </authorList>
    </citation>
    <scope>NUCLEOTIDE SEQUENCE [LARGE SCALE GENOMIC DNA]</scope>
</reference>
<dbReference type="PANTHER" id="PTHR46600:SF1">
    <property type="entry name" value="THAP DOMAIN-CONTAINING PROTEIN 1"/>
    <property type="match status" value="1"/>
</dbReference>
<keyword evidence="6 13" id="KW-0805">Transcription regulation</keyword>
<evidence type="ECO:0000256" key="9">
    <source>
        <dbReference type="ARBA" id="ARBA00023163"/>
    </source>
</evidence>
<evidence type="ECO:0000256" key="1">
    <source>
        <dbReference type="ARBA" id="ARBA00004642"/>
    </source>
</evidence>
<evidence type="ECO:0000256" key="12">
    <source>
        <dbReference type="PROSITE-ProRule" id="PRU00309"/>
    </source>
</evidence>
<evidence type="ECO:0000256" key="4">
    <source>
        <dbReference type="ARBA" id="ARBA00022771"/>
    </source>
</evidence>